<evidence type="ECO:0000256" key="1">
    <source>
        <dbReference type="SAM" id="MobiDB-lite"/>
    </source>
</evidence>
<proteinExistence type="predicted"/>
<reference evidence="2 3" key="1">
    <citation type="journal article" date="2017" name="PLoS Biol.">
        <title>The sea cucumber genome provides insights into morphological evolution and visceral regeneration.</title>
        <authorList>
            <person name="Zhang X."/>
            <person name="Sun L."/>
            <person name="Yuan J."/>
            <person name="Sun Y."/>
            <person name="Gao Y."/>
            <person name="Zhang L."/>
            <person name="Li S."/>
            <person name="Dai H."/>
            <person name="Hamel J.F."/>
            <person name="Liu C."/>
            <person name="Yu Y."/>
            <person name="Liu S."/>
            <person name="Lin W."/>
            <person name="Guo K."/>
            <person name="Jin S."/>
            <person name="Xu P."/>
            <person name="Storey K.B."/>
            <person name="Huan P."/>
            <person name="Zhang T."/>
            <person name="Zhou Y."/>
            <person name="Zhang J."/>
            <person name="Lin C."/>
            <person name="Li X."/>
            <person name="Xing L."/>
            <person name="Huo D."/>
            <person name="Sun M."/>
            <person name="Wang L."/>
            <person name="Mercier A."/>
            <person name="Li F."/>
            <person name="Yang H."/>
            <person name="Xiang J."/>
        </authorList>
    </citation>
    <scope>NUCLEOTIDE SEQUENCE [LARGE SCALE GENOMIC DNA]</scope>
    <source>
        <strain evidence="2">Shaxun</strain>
        <tissue evidence="2">Muscle</tissue>
    </source>
</reference>
<feature type="compositionally biased region" description="Low complexity" evidence="1">
    <location>
        <begin position="822"/>
        <end position="835"/>
    </location>
</feature>
<feature type="compositionally biased region" description="Low complexity" evidence="1">
    <location>
        <begin position="872"/>
        <end position="884"/>
    </location>
</feature>
<name>A0A2G8LLJ0_STIJA</name>
<protein>
    <submittedName>
        <fullName evidence="2">Uncharacterized protein</fullName>
    </submittedName>
</protein>
<accession>A0A2G8LLJ0</accession>
<keyword evidence="3" id="KW-1185">Reference proteome</keyword>
<feature type="region of interest" description="Disordered" evidence="1">
    <location>
        <begin position="822"/>
        <end position="949"/>
    </location>
</feature>
<dbReference type="STRING" id="307972.A0A2G8LLJ0"/>
<dbReference type="Proteomes" id="UP000230750">
    <property type="component" value="Unassembled WGS sequence"/>
</dbReference>
<feature type="compositionally biased region" description="Acidic residues" evidence="1">
    <location>
        <begin position="888"/>
        <end position="912"/>
    </location>
</feature>
<gene>
    <name evidence="2" type="ORF">BSL78_01953</name>
</gene>
<comment type="caution">
    <text evidence="2">The sequence shown here is derived from an EMBL/GenBank/DDBJ whole genome shotgun (WGS) entry which is preliminary data.</text>
</comment>
<organism evidence="2 3">
    <name type="scientific">Stichopus japonicus</name>
    <name type="common">Sea cucumber</name>
    <dbReference type="NCBI Taxonomy" id="307972"/>
    <lineage>
        <taxon>Eukaryota</taxon>
        <taxon>Metazoa</taxon>
        <taxon>Echinodermata</taxon>
        <taxon>Eleutherozoa</taxon>
        <taxon>Echinozoa</taxon>
        <taxon>Holothuroidea</taxon>
        <taxon>Aspidochirotacea</taxon>
        <taxon>Aspidochirotida</taxon>
        <taxon>Stichopodidae</taxon>
        <taxon>Apostichopus</taxon>
    </lineage>
</organism>
<feature type="compositionally biased region" description="Acidic residues" evidence="1">
    <location>
        <begin position="920"/>
        <end position="949"/>
    </location>
</feature>
<evidence type="ECO:0000313" key="2">
    <source>
        <dbReference type="EMBL" id="PIK61128.1"/>
    </source>
</evidence>
<sequence length="949" mass="108109">MYELAYETFFEYIVWLDNLLTVVREILLGEDAADYRTFDNSLYRRNVLKSSYFRVATILDGSSKIGGKEKALVDAGLAQLPFAVYQSLYNTDEEQLMLGNDDLNRTVYEKITSILSLFENSTYGNGYAPSLLFNIDIIGVNLDAVLQLSQWKHLDLSIIWTGGLRNVCINTGGGMASGDIWPREDINYHIDKISNNITAEAIKLRYFIEGILMAVADGNSNCTDLQCWTRNPTTGLLWPAWNSATLKSDRSFVLHYLNDGSMYPVFPISTPNWVREYISVRSNHSVNLLDLDGLLTLQSLFPVYEATFQFVSWLENVQIYTGEFITGHDQFHLHKMLTESRFYQEFMEIGYYLIQYSDNSNFLILIHRLANDLFVGRYQRFIQNSSFINKDRDETLNSTLGISSEGIFEELYQLLTESLTYDEASSLDLNSINFTGLLSNDTLNNVINLVSGIVEQQGNTLNINVSQSIRAEFKEIQYEFAITSVIPSEIKFVLDNFQYNLEQVFLNVSLEWSSRLQNIKHQLRFSQQCSERVPMSKNIFKNLANVSESLCWNSWYADVTKVPFLHGSFSRKITEYYVNLPSQNVSSLQHEKRIFEIFAYQILFTDLIKYKYDLEELKSSLHNSTLPVSLDDLLCVFQNNFLSTTYQLANSFKHEEDFREFSQMVGLLMIQDEFNDEQIANFTAQTLFQRFDLNVTDVLMMKENRTIGMIEELFENAMGMIQSTFDGCTILLNYSITDQEQDGLLQRTTCYLHLQGLNETFGSIEQVLQDFSQQLTETSGNLLRAIFALESSTSADLLSDSINYGLTTTTDSVVSLPMFPSSTASTMSTESSSAFTEEKTTLNLESLSTTGSASTMSTESSSAFTEEKTTRKSTTAMTTMTYTYGKDDDTDDDVDDNDGDNDEDYEDDEDDVVGDKECNGGDDYEKMDDDDDGVDDHDDNDVYDDDVVK</sequence>
<evidence type="ECO:0000313" key="3">
    <source>
        <dbReference type="Proteomes" id="UP000230750"/>
    </source>
</evidence>
<dbReference type="EMBL" id="MRZV01000040">
    <property type="protein sequence ID" value="PIK61128.1"/>
    <property type="molecule type" value="Genomic_DNA"/>
</dbReference>
<dbReference type="AlphaFoldDB" id="A0A2G8LLJ0"/>
<feature type="compositionally biased region" description="Low complexity" evidence="1">
    <location>
        <begin position="846"/>
        <end position="864"/>
    </location>
</feature>